<protein>
    <submittedName>
        <fullName evidence="1">Uncharacterized protein</fullName>
    </submittedName>
</protein>
<reference evidence="1" key="1">
    <citation type="submission" date="2014-09" db="EMBL/GenBank/DDBJ databases">
        <authorList>
            <person name="Magalhaes I.L.F."/>
            <person name="Oliveira U."/>
            <person name="Santos F.R."/>
            <person name="Vidigal T.H.D.A."/>
            <person name="Brescovit A.D."/>
            <person name="Santos A.J."/>
        </authorList>
    </citation>
    <scope>NUCLEOTIDE SEQUENCE</scope>
    <source>
        <tissue evidence="1">Shoot tissue taken approximately 20 cm above the soil surface</tissue>
    </source>
</reference>
<sequence length="21" mass="2339">MACVCCEQTQTRQPIQEPSEG</sequence>
<dbReference type="AlphaFoldDB" id="A0A0A9EQW9"/>
<dbReference type="EMBL" id="GBRH01197625">
    <property type="protein sequence ID" value="JAE00271.1"/>
    <property type="molecule type" value="Transcribed_RNA"/>
</dbReference>
<accession>A0A0A9EQW9</accession>
<evidence type="ECO:0000313" key="1">
    <source>
        <dbReference type="EMBL" id="JAE00271.1"/>
    </source>
</evidence>
<reference evidence="1" key="2">
    <citation type="journal article" date="2015" name="Data Brief">
        <title>Shoot transcriptome of the giant reed, Arundo donax.</title>
        <authorList>
            <person name="Barrero R.A."/>
            <person name="Guerrero F.D."/>
            <person name="Moolhuijzen P."/>
            <person name="Goolsby J.A."/>
            <person name="Tidwell J."/>
            <person name="Bellgard S.E."/>
            <person name="Bellgard M.I."/>
        </authorList>
    </citation>
    <scope>NUCLEOTIDE SEQUENCE</scope>
    <source>
        <tissue evidence="1">Shoot tissue taken approximately 20 cm above the soil surface</tissue>
    </source>
</reference>
<proteinExistence type="predicted"/>
<name>A0A0A9EQW9_ARUDO</name>
<organism evidence="1">
    <name type="scientific">Arundo donax</name>
    <name type="common">Giant reed</name>
    <name type="synonym">Donax arundinaceus</name>
    <dbReference type="NCBI Taxonomy" id="35708"/>
    <lineage>
        <taxon>Eukaryota</taxon>
        <taxon>Viridiplantae</taxon>
        <taxon>Streptophyta</taxon>
        <taxon>Embryophyta</taxon>
        <taxon>Tracheophyta</taxon>
        <taxon>Spermatophyta</taxon>
        <taxon>Magnoliopsida</taxon>
        <taxon>Liliopsida</taxon>
        <taxon>Poales</taxon>
        <taxon>Poaceae</taxon>
        <taxon>PACMAD clade</taxon>
        <taxon>Arundinoideae</taxon>
        <taxon>Arundineae</taxon>
        <taxon>Arundo</taxon>
    </lineage>
</organism>